<dbReference type="Proteomes" id="UP000002620">
    <property type="component" value="Chromosome"/>
</dbReference>
<organism evidence="1 2">
    <name type="scientific">Ammonifex degensii (strain DSM 10501 / KC4)</name>
    <dbReference type="NCBI Taxonomy" id="429009"/>
    <lineage>
        <taxon>Bacteria</taxon>
        <taxon>Bacillati</taxon>
        <taxon>Bacillota</taxon>
        <taxon>Clostridia</taxon>
        <taxon>Thermoanaerobacterales</taxon>
        <taxon>Thermoanaerobacteraceae</taxon>
        <taxon>Ammonifex</taxon>
    </lineage>
</organism>
<dbReference type="RefSeq" id="WP_015738723.1">
    <property type="nucleotide sequence ID" value="NC_013385.1"/>
</dbReference>
<reference evidence="1 2" key="1">
    <citation type="submission" date="2009-10" db="EMBL/GenBank/DDBJ databases">
        <title>Complete sequence of chromosome of Ammonifex degensii KC4.</title>
        <authorList>
            <consortium name="US DOE Joint Genome Institute"/>
            <person name="Kerfeld C."/>
            <person name="Goodner B."/>
            <person name="Huber H."/>
            <person name="Stetter K."/>
            <person name="Lucas S."/>
            <person name="Copeland A."/>
            <person name="Lapidus A."/>
            <person name="Glavina del Rio T."/>
            <person name="Dalin E."/>
            <person name="Tice H."/>
            <person name="Bruce D."/>
            <person name="Goodwin L."/>
            <person name="Pitluck S."/>
            <person name="Saunders E."/>
            <person name="Brettin T."/>
            <person name="Detter J.C."/>
            <person name="Han C."/>
            <person name="Larimer F."/>
            <person name="Land M."/>
            <person name="Hauser L."/>
            <person name="Kyrpides N."/>
            <person name="Ovchinnikova G."/>
            <person name="Richardson P."/>
        </authorList>
    </citation>
    <scope>NUCLEOTIDE SEQUENCE [LARGE SCALE GENOMIC DNA]</scope>
    <source>
        <strain evidence="2">DSM 10501 / KC4</strain>
    </source>
</reference>
<accession>C9RC68</accession>
<evidence type="ECO:0008006" key="3">
    <source>
        <dbReference type="Google" id="ProtNLM"/>
    </source>
</evidence>
<proteinExistence type="predicted"/>
<dbReference type="AlphaFoldDB" id="C9RC68"/>
<dbReference type="KEGG" id="adg:Adeg_0698"/>
<name>C9RC68_AMMDK</name>
<sequence>MLPTRTPTHLREILSSFSPGDRLLVSWKNVCKDSTTRPTTGTVVDTTDRLVVLRSPEGFHFCVSLSDLASGVTLRKARGGRS</sequence>
<dbReference type="EMBL" id="CP001785">
    <property type="protein sequence ID" value="ACX51845.1"/>
    <property type="molecule type" value="Genomic_DNA"/>
</dbReference>
<evidence type="ECO:0000313" key="2">
    <source>
        <dbReference type="Proteomes" id="UP000002620"/>
    </source>
</evidence>
<gene>
    <name evidence="1" type="ordered locus">Adeg_0698</name>
</gene>
<dbReference type="OrthoDB" id="9922586at2"/>
<keyword evidence="2" id="KW-1185">Reference proteome</keyword>
<protein>
    <recommendedName>
        <fullName evidence="3">DUF2642 domain-containing protein</fullName>
    </recommendedName>
</protein>
<evidence type="ECO:0000313" key="1">
    <source>
        <dbReference type="EMBL" id="ACX51845.1"/>
    </source>
</evidence>
<dbReference type="HOGENOM" id="CLU_2550866_0_0_9"/>